<dbReference type="GO" id="GO:0006355">
    <property type="term" value="P:regulation of DNA-templated transcription"/>
    <property type="evidence" value="ECO:0007669"/>
    <property type="project" value="UniProtKB-ARBA"/>
</dbReference>
<organism evidence="1 2">
    <name type="scientific">Methylococcus capsulatus</name>
    <dbReference type="NCBI Taxonomy" id="414"/>
    <lineage>
        <taxon>Bacteria</taxon>
        <taxon>Pseudomonadati</taxon>
        <taxon>Pseudomonadota</taxon>
        <taxon>Gammaproteobacteria</taxon>
        <taxon>Methylococcales</taxon>
        <taxon>Methylococcaceae</taxon>
        <taxon>Methylococcus</taxon>
    </lineage>
</organism>
<dbReference type="SUPFAM" id="SSF46785">
    <property type="entry name" value="Winged helix' DNA-binding domain"/>
    <property type="match status" value="1"/>
</dbReference>
<dbReference type="CDD" id="cd00090">
    <property type="entry name" value="HTH_ARSR"/>
    <property type="match status" value="1"/>
</dbReference>
<dbReference type="InterPro" id="IPR011991">
    <property type="entry name" value="ArsR-like_HTH"/>
</dbReference>
<evidence type="ECO:0000313" key="2">
    <source>
        <dbReference type="Proteomes" id="UP001158598"/>
    </source>
</evidence>
<dbReference type="EMBL" id="OX458332">
    <property type="protein sequence ID" value="CAI8793055.1"/>
    <property type="molecule type" value="Genomic_DNA"/>
</dbReference>
<dbReference type="Proteomes" id="UP001158598">
    <property type="component" value="Chromosome"/>
</dbReference>
<accession>A0AA35UBH6</accession>
<reference evidence="1" key="1">
    <citation type="submission" date="2023-03" db="EMBL/GenBank/DDBJ databases">
        <authorList>
            <person name="Pearce D."/>
        </authorList>
    </citation>
    <scope>NUCLEOTIDE SEQUENCE</scope>
    <source>
        <strain evidence="1">Mc</strain>
    </source>
</reference>
<protein>
    <submittedName>
        <fullName evidence="1">Uncharacterized protein</fullName>
    </submittedName>
</protein>
<dbReference type="InterPro" id="IPR036388">
    <property type="entry name" value="WH-like_DNA-bd_sf"/>
</dbReference>
<dbReference type="InterPro" id="IPR019707">
    <property type="entry name" value="DUF2582"/>
</dbReference>
<dbReference type="InterPro" id="IPR036390">
    <property type="entry name" value="WH_DNA-bd_sf"/>
</dbReference>
<dbReference type="RefSeq" id="WP_010962253.1">
    <property type="nucleotide sequence ID" value="NZ_CP079096.1"/>
</dbReference>
<dbReference type="Gene3D" id="1.10.10.10">
    <property type="entry name" value="Winged helix-like DNA-binding domain superfamily/Winged helix DNA-binding domain"/>
    <property type="match status" value="1"/>
</dbReference>
<dbReference type="OMA" id="HQAIGWL"/>
<sequence>MHDDIATTVGNAAGKIWHFLDQNGEASASRLADETGLDRNEVQRAIGWLAREGKLVTERRGRYEFFRLTAE</sequence>
<evidence type="ECO:0000313" key="1">
    <source>
        <dbReference type="EMBL" id="CAI8793055.1"/>
    </source>
</evidence>
<gene>
    <name evidence="1" type="ORF">MCNOR_1424</name>
</gene>
<name>A0AA35UBH6_METCP</name>
<dbReference type="AlphaFoldDB" id="A0AA35UBH6"/>
<dbReference type="GeneID" id="88225228"/>
<proteinExistence type="predicted"/>
<dbReference type="Pfam" id="PF10771">
    <property type="entry name" value="DUF2582"/>
    <property type="match status" value="1"/>
</dbReference>